<accession>A0A024UXI1</accession>
<sequence>MPPRSRCAALGRWQLFSIALSSIWSTHFFGWHDPSSVGHEGSHILGLGIVVGTYWCMNTCSNAIFQVIQFSGGAYGLARVSLGFYTGFLVATTEWLEYTMQMTHAMLLFSNLVTQIVVMTSTMSTFTLQLMLWLTLTCLAVGVHTAPPAVGIRIFLVGGLAVVPVMGALLLFVVTTSRSSALMAAPLTPPRFIDVVRLLPHMCWHFIGVDSLHLCCDDVDDSQCVVPQIKSGTLAVVSVSAIAGLAFAIAYSPIPPSTPPGMDAMLTIFPAALLVLSWLLSASRVLLGMAASRLVFRCLRNRMLLHRAPVLALLVCGVASITFATFASFVPSFRPLDLAIACALFRQMAQCLGFLYLHRMFKHLSDSLRSLWNVARAVAAFVVWLGSFVSLLCLAPNGKTTALVIGVLVSLATVYYFFHVKDAQKYSDAERKSLMFAHVILFNYNKTKQMQRRCRRESLAARRQSMTTPSVPSMPPPSSAKSMQKYTFPPEPARRVVVLSRRNTTVESNFIIRDGKVIPIPATATSPAKTAANNERRKSSAHSIELATLE</sequence>
<gene>
    <name evidence="3" type="ORF">H310_00696</name>
</gene>
<dbReference type="STRING" id="157072.A0A024UXI1"/>
<evidence type="ECO:0000256" key="2">
    <source>
        <dbReference type="SAM" id="Phobius"/>
    </source>
</evidence>
<feature type="transmembrane region" description="Helical" evidence="2">
    <location>
        <begin position="336"/>
        <end position="357"/>
    </location>
</feature>
<dbReference type="Gene3D" id="1.20.1740.10">
    <property type="entry name" value="Amino acid/polyamine transporter I"/>
    <property type="match status" value="1"/>
</dbReference>
<evidence type="ECO:0000256" key="1">
    <source>
        <dbReference type="SAM" id="MobiDB-lite"/>
    </source>
</evidence>
<organism evidence="3">
    <name type="scientific">Aphanomyces invadans</name>
    <dbReference type="NCBI Taxonomy" id="157072"/>
    <lineage>
        <taxon>Eukaryota</taxon>
        <taxon>Sar</taxon>
        <taxon>Stramenopiles</taxon>
        <taxon>Oomycota</taxon>
        <taxon>Saprolegniomycetes</taxon>
        <taxon>Saprolegniales</taxon>
        <taxon>Verrucalvaceae</taxon>
        <taxon>Aphanomyces</taxon>
    </lineage>
</organism>
<dbReference type="VEuPathDB" id="FungiDB:H310_00696"/>
<feature type="transmembrane region" description="Helical" evidence="2">
    <location>
        <begin position="77"/>
        <end position="96"/>
    </location>
</feature>
<feature type="transmembrane region" description="Helical" evidence="2">
    <location>
        <begin position="308"/>
        <end position="330"/>
    </location>
</feature>
<feature type="compositionally biased region" description="Low complexity" evidence="1">
    <location>
        <begin position="461"/>
        <end position="471"/>
    </location>
</feature>
<reference evidence="3" key="1">
    <citation type="submission" date="2013-12" db="EMBL/GenBank/DDBJ databases">
        <title>The Genome Sequence of Aphanomyces invadans NJM9701.</title>
        <authorList>
            <consortium name="The Broad Institute Genomics Platform"/>
            <person name="Russ C."/>
            <person name="Tyler B."/>
            <person name="van West P."/>
            <person name="Dieguez-Uribeondo J."/>
            <person name="Young S.K."/>
            <person name="Zeng Q."/>
            <person name="Gargeya S."/>
            <person name="Fitzgerald M."/>
            <person name="Abouelleil A."/>
            <person name="Alvarado L."/>
            <person name="Chapman S.B."/>
            <person name="Gainer-Dewar J."/>
            <person name="Goldberg J."/>
            <person name="Griggs A."/>
            <person name="Gujja S."/>
            <person name="Hansen M."/>
            <person name="Howarth C."/>
            <person name="Imamovic A."/>
            <person name="Ireland A."/>
            <person name="Larimer J."/>
            <person name="McCowan C."/>
            <person name="Murphy C."/>
            <person name="Pearson M."/>
            <person name="Poon T.W."/>
            <person name="Priest M."/>
            <person name="Roberts A."/>
            <person name="Saif S."/>
            <person name="Shea T."/>
            <person name="Sykes S."/>
            <person name="Wortman J."/>
            <person name="Nusbaum C."/>
            <person name="Birren B."/>
        </authorList>
    </citation>
    <scope>NUCLEOTIDE SEQUENCE [LARGE SCALE GENOMIC DNA]</scope>
    <source>
        <strain evidence="3">NJM9701</strain>
    </source>
</reference>
<feature type="transmembrane region" description="Helical" evidence="2">
    <location>
        <begin position="126"/>
        <end position="146"/>
    </location>
</feature>
<dbReference type="AlphaFoldDB" id="A0A024UXI1"/>
<feature type="transmembrane region" description="Helical" evidence="2">
    <location>
        <begin position="232"/>
        <end position="252"/>
    </location>
</feature>
<evidence type="ECO:0000313" key="3">
    <source>
        <dbReference type="EMBL" id="ETW10378.1"/>
    </source>
</evidence>
<name>A0A024UXI1_9STRA</name>
<dbReference type="OrthoDB" id="69433at2759"/>
<feature type="transmembrane region" description="Helical" evidence="2">
    <location>
        <begin position="377"/>
        <end position="395"/>
    </location>
</feature>
<dbReference type="EMBL" id="KI913952">
    <property type="protein sequence ID" value="ETW10378.1"/>
    <property type="molecule type" value="Genomic_DNA"/>
</dbReference>
<feature type="transmembrane region" description="Helical" evidence="2">
    <location>
        <begin position="152"/>
        <end position="174"/>
    </location>
</feature>
<feature type="transmembrane region" description="Helical" evidence="2">
    <location>
        <begin position="401"/>
        <end position="418"/>
    </location>
</feature>
<keyword evidence="2" id="KW-1133">Transmembrane helix</keyword>
<proteinExistence type="predicted"/>
<keyword evidence="2" id="KW-0812">Transmembrane</keyword>
<feature type="transmembrane region" description="Helical" evidence="2">
    <location>
        <begin position="12"/>
        <end position="32"/>
    </location>
</feature>
<feature type="region of interest" description="Disordered" evidence="1">
    <location>
        <begin position="458"/>
        <end position="486"/>
    </location>
</feature>
<keyword evidence="2" id="KW-0472">Membrane</keyword>
<dbReference type="GeneID" id="20077746"/>
<feature type="transmembrane region" description="Helical" evidence="2">
    <location>
        <begin position="44"/>
        <end position="65"/>
    </location>
</feature>
<protein>
    <recommendedName>
        <fullName evidence="4">Amino acid permease/ SLC12A domain-containing protein</fullName>
    </recommendedName>
</protein>
<dbReference type="RefSeq" id="XP_008861789.1">
    <property type="nucleotide sequence ID" value="XM_008863567.1"/>
</dbReference>
<evidence type="ECO:0008006" key="4">
    <source>
        <dbReference type="Google" id="ProtNLM"/>
    </source>
</evidence>
<feature type="transmembrane region" description="Helical" evidence="2">
    <location>
        <begin position="264"/>
        <end position="287"/>
    </location>
</feature>
<feature type="transmembrane region" description="Helical" evidence="2">
    <location>
        <begin position="102"/>
        <end position="119"/>
    </location>
</feature>
<feature type="region of interest" description="Disordered" evidence="1">
    <location>
        <begin position="526"/>
        <end position="550"/>
    </location>
</feature>